<name>A0A174D0D1_9FIRM</name>
<keyword evidence="10" id="KW-1185">Reference proteome</keyword>
<proteinExistence type="inferred from homology"/>
<reference evidence="7 10" key="2">
    <citation type="submission" date="2019-07" db="EMBL/GenBank/DDBJ databases">
        <authorList>
            <person name="Chang H.-W."/>
            <person name="Raman A."/>
            <person name="Venkatesh S."/>
            <person name="Gehrig J."/>
        </authorList>
    </citation>
    <scope>NUCLEOTIDE SEQUENCE [LARGE SCALE GENOMIC DNA]</scope>
    <source>
        <strain evidence="7">Blautia_wexlerae_LFYP_14</strain>
    </source>
</reference>
<dbReference type="EMBL" id="CZAW01000001">
    <property type="protein sequence ID" value="CUO95296.1"/>
    <property type="molecule type" value="Genomic_DNA"/>
</dbReference>
<reference evidence="8 9" key="1">
    <citation type="submission" date="2015-09" db="EMBL/GenBank/DDBJ databases">
        <authorList>
            <consortium name="Pathogen Informatics"/>
        </authorList>
    </citation>
    <scope>NUCLEOTIDE SEQUENCE [LARGE SCALE GENOMIC DNA]</scope>
    <source>
        <strain evidence="5 8">2789STDY5834863</strain>
        <strain evidence="6 9">2789STDY5834911</strain>
    </source>
</reference>
<evidence type="ECO:0000313" key="9">
    <source>
        <dbReference type="Proteomes" id="UP000095712"/>
    </source>
</evidence>
<evidence type="ECO:0000256" key="4">
    <source>
        <dbReference type="PIRSR" id="PIRSR602678-1"/>
    </source>
</evidence>
<evidence type="ECO:0000313" key="6">
    <source>
        <dbReference type="EMBL" id="CUO95296.1"/>
    </source>
</evidence>
<evidence type="ECO:0000313" key="10">
    <source>
        <dbReference type="Proteomes" id="UP000366766"/>
    </source>
</evidence>
<dbReference type="AlphaFoldDB" id="A0A174D0D1"/>
<evidence type="ECO:0000256" key="1">
    <source>
        <dbReference type="ARBA" id="ARBA00006964"/>
    </source>
</evidence>
<dbReference type="Proteomes" id="UP000366766">
    <property type="component" value="Unassembled WGS sequence"/>
</dbReference>
<evidence type="ECO:0000256" key="2">
    <source>
        <dbReference type="ARBA" id="ARBA00022112"/>
    </source>
</evidence>
<dbReference type="GO" id="GO:0005737">
    <property type="term" value="C:cytoplasm"/>
    <property type="evidence" value="ECO:0007669"/>
    <property type="project" value="TreeGrafter"/>
</dbReference>
<keyword evidence="3 4" id="KW-0479">Metal-binding</keyword>
<accession>A0A174D0D1</accession>
<gene>
    <name evidence="7" type="ORF">BWLFYP14_02395</name>
    <name evidence="5" type="ORF">ERS852478_02050</name>
    <name evidence="6" type="ORF">ERS852523_00039</name>
</gene>
<evidence type="ECO:0000256" key="3">
    <source>
        <dbReference type="ARBA" id="ARBA00022723"/>
    </source>
</evidence>
<dbReference type="PANTHER" id="PTHR13799">
    <property type="entry name" value="NGG1 INTERACTING FACTOR 3"/>
    <property type="match status" value="1"/>
</dbReference>
<dbReference type="InterPro" id="IPR036069">
    <property type="entry name" value="DUF34/NIF3_sf"/>
</dbReference>
<feature type="binding site" evidence="4">
    <location>
        <position position="65"/>
    </location>
    <ligand>
        <name>a divalent metal cation</name>
        <dbReference type="ChEBI" id="CHEBI:60240"/>
        <label>1</label>
    </ligand>
</feature>
<comment type="similarity">
    <text evidence="1">Belongs to the GTP cyclohydrolase I type 2/NIF3 family.</text>
</comment>
<evidence type="ECO:0000313" key="7">
    <source>
        <dbReference type="EMBL" id="VUX66024.1"/>
    </source>
</evidence>
<evidence type="ECO:0000313" key="8">
    <source>
        <dbReference type="Proteomes" id="UP000095431"/>
    </source>
</evidence>
<dbReference type="FunFam" id="3.40.1390.30:FF:000001">
    <property type="entry name" value="GTP cyclohydrolase 1 type 2"/>
    <property type="match status" value="1"/>
</dbReference>
<dbReference type="Pfam" id="PF01784">
    <property type="entry name" value="DUF34_NIF3"/>
    <property type="match status" value="1"/>
</dbReference>
<dbReference type="RefSeq" id="WP_008707629.1">
    <property type="nucleotide sequence ID" value="NZ_BTHH01000013.1"/>
</dbReference>
<dbReference type="Proteomes" id="UP000095431">
    <property type="component" value="Unassembled WGS sequence"/>
</dbReference>
<evidence type="ECO:0000313" key="5">
    <source>
        <dbReference type="EMBL" id="CUO17316.1"/>
    </source>
</evidence>
<sequence length="260" mass="28754">MKAYELTSWLEKKYPSDAAEDWDNVGLLAGDDTNEISHVFLALDLTEETLAEAIEDGADMIITHHPMIFSGIKKINNHSFTGRKILTLIQKGIVYYAMHTNYDVLGMADLSADYTKMHDTTVLSVTEEREGEVQGFGRVGKLPREMTLREYAQLVKESLKLNDVKVYGNLDSMVKCAAVCTGSGKSMIKDVIKAGADVYVTGDIDHHTGIDTVAQGLALIDAGHYGTEYIFMDAMKKELTQAFPELKISCAEVKSPYTIL</sequence>
<dbReference type="InterPro" id="IPR002678">
    <property type="entry name" value="DUF34/NIF3"/>
</dbReference>
<feature type="binding site" evidence="4">
    <location>
        <position position="64"/>
    </location>
    <ligand>
        <name>a divalent metal cation</name>
        <dbReference type="ChEBI" id="CHEBI:60240"/>
        <label>2</label>
    </ligand>
</feature>
<dbReference type="SUPFAM" id="SSF102705">
    <property type="entry name" value="NIF3 (NGG1p interacting factor 3)-like"/>
    <property type="match status" value="1"/>
</dbReference>
<dbReference type="GO" id="GO:0016787">
    <property type="term" value="F:hydrolase activity"/>
    <property type="evidence" value="ECO:0007669"/>
    <property type="project" value="UniProtKB-KW"/>
</dbReference>
<feature type="binding site" evidence="4">
    <location>
        <position position="103"/>
    </location>
    <ligand>
        <name>a divalent metal cation</name>
        <dbReference type="ChEBI" id="CHEBI:60240"/>
        <label>1</label>
    </ligand>
</feature>
<dbReference type="Gene3D" id="3.40.1390.30">
    <property type="entry name" value="NIF3 (NGG1p interacting factor 3)-like"/>
    <property type="match status" value="2"/>
</dbReference>
<dbReference type="Proteomes" id="UP000095712">
    <property type="component" value="Unassembled WGS sequence"/>
</dbReference>
<organism evidence="5 8">
    <name type="scientific">Blautia wexlerae</name>
    <dbReference type="NCBI Taxonomy" id="418240"/>
    <lineage>
        <taxon>Bacteria</taxon>
        <taxon>Bacillati</taxon>
        <taxon>Bacillota</taxon>
        <taxon>Clostridia</taxon>
        <taxon>Lachnospirales</taxon>
        <taxon>Lachnospiraceae</taxon>
        <taxon>Blautia</taxon>
    </lineage>
</organism>
<dbReference type="EMBL" id="CABHOF010000046">
    <property type="protein sequence ID" value="VUX66024.1"/>
    <property type="molecule type" value="Genomic_DNA"/>
</dbReference>
<feature type="binding site" evidence="4">
    <location>
        <position position="224"/>
    </location>
    <ligand>
        <name>a divalent metal cation</name>
        <dbReference type="ChEBI" id="CHEBI:60240"/>
        <label>1</label>
    </ligand>
</feature>
<dbReference type="NCBIfam" id="TIGR00486">
    <property type="entry name" value="YbgI_SA1388"/>
    <property type="match status" value="1"/>
</dbReference>
<protein>
    <recommendedName>
        <fullName evidence="2">GTP cyclohydrolase 1 type 2 homolog</fullName>
    </recommendedName>
</protein>
<dbReference type="GO" id="GO:0046872">
    <property type="term" value="F:metal ion binding"/>
    <property type="evidence" value="ECO:0007669"/>
    <property type="project" value="UniProtKB-KW"/>
</dbReference>
<dbReference type="EMBL" id="CYZN01000012">
    <property type="protein sequence ID" value="CUO17316.1"/>
    <property type="molecule type" value="Genomic_DNA"/>
</dbReference>
<keyword evidence="7" id="KW-0378">Hydrolase</keyword>
<dbReference type="PANTHER" id="PTHR13799:SF14">
    <property type="entry name" value="GTP CYCLOHYDROLASE 1 TYPE 2 HOMOLOG"/>
    <property type="match status" value="1"/>
</dbReference>
<dbReference type="OrthoDB" id="9792792at2"/>
<dbReference type="eggNOG" id="COG0327">
    <property type="taxonomic scope" value="Bacteria"/>
</dbReference>
<feature type="binding site" evidence="4">
    <location>
        <position position="228"/>
    </location>
    <ligand>
        <name>a divalent metal cation</name>
        <dbReference type="ChEBI" id="CHEBI:60240"/>
        <label>1</label>
    </ligand>
</feature>